<dbReference type="Proteomes" id="UP000694399">
    <property type="component" value="Chromosome B2"/>
</dbReference>
<reference evidence="1" key="2">
    <citation type="submission" date="2025-08" db="UniProtKB">
        <authorList>
            <consortium name="Ensembl"/>
        </authorList>
    </citation>
    <scope>IDENTIFICATION</scope>
</reference>
<proteinExistence type="predicted"/>
<evidence type="ECO:0000313" key="1">
    <source>
        <dbReference type="Ensembl" id="ENSPLOP00000031170.1"/>
    </source>
</evidence>
<dbReference type="GeneTree" id="ENSGT01150000287035"/>
<keyword evidence="2" id="KW-1185">Reference proteome</keyword>
<dbReference type="AlphaFoldDB" id="A0A8C8Y8N1"/>
<protein>
    <submittedName>
        <fullName evidence="1">Uncharacterized protein</fullName>
    </submittedName>
</protein>
<sequence>YGPINLGGVKKIHILVFPSCLCIRPKERDVGYFDDLKANSRKVTNSMTFATKSRNQNLTVFLNKIQTTIIGYKGGDFLAILDQLDSDTLPDGRIWPFGFNPYFFQHNSFCMGRASKMVGLQDSAQIGFLGLFIVPLLISSVATELPGSMKTTTLAHPAIIEQLRASVSDL</sequence>
<evidence type="ECO:0000313" key="2">
    <source>
        <dbReference type="Proteomes" id="UP000694399"/>
    </source>
</evidence>
<reference evidence="1" key="1">
    <citation type="journal article" date="2019" name="bioRxiv">
        <title>Long live the king: chromosome-level assembly of the lion (Panthera leo) using linked-read, Hi-C, and long read data.</title>
        <authorList>
            <person name="Armstrong E.E."/>
            <person name="Taylor R.W."/>
            <person name="Miller D.E."/>
            <person name="Kaelin C."/>
            <person name="Barsh G."/>
            <person name="Hadly E.A."/>
            <person name="Petrov D."/>
        </authorList>
    </citation>
    <scope>NUCLEOTIDE SEQUENCE [LARGE SCALE GENOMIC DNA]</scope>
</reference>
<dbReference type="Ensembl" id="ENSPLOT00000034397.1">
    <property type="protein sequence ID" value="ENSPLOP00000031170.1"/>
    <property type="gene ID" value="ENSPLOG00000022734.1"/>
</dbReference>
<name>A0A8C8Y8N1_PANLE</name>
<organism evidence="1 2">
    <name type="scientific">Panthera leo</name>
    <name type="common">Lion</name>
    <dbReference type="NCBI Taxonomy" id="9689"/>
    <lineage>
        <taxon>Eukaryota</taxon>
        <taxon>Metazoa</taxon>
        <taxon>Chordata</taxon>
        <taxon>Craniata</taxon>
        <taxon>Vertebrata</taxon>
        <taxon>Euteleostomi</taxon>
        <taxon>Mammalia</taxon>
        <taxon>Eutheria</taxon>
        <taxon>Laurasiatheria</taxon>
        <taxon>Carnivora</taxon>
        <taxon>Feliformia</taxon>
        <taxon>Felidae</taxon>
        <taxon>Pantherinae</taxon>
        <taxon>Panthera</taxon>
    </lineage>
</organism>
<dbReference type="OMA" id="DGRIWPF"/>
<accession>A0A8C8Y8N1</accession>
<reference evidence="1" key="3">
    <citation type="submission" date="2025-09" db="UniProtKB">
        <authorList>
            <consortium name="Ensembl"/>
        </authorList>
    </citation>
    <scope>IDENTIFICATION</scope>
</reference>